<feature type="transmembrane region" description="Helical" evidence="1">
    <location>
        <begin position="32"/>
        <end position="54"/>
    </location>
</feature>
<organism evidence="2 3">
    <name type="scientific">Candidatus Andersenbacteria bacterium RIFCSPHIGHO2_12_FULL_45_11b</name>
    <dbReference type="NCBI Taxonomy" id="1797282"/>
    <lineage>
        <taxon>Bacteria</taxon>
        <taxon>Candidatus Anderseniibacteriota</taxon>
    </lineage>
</organism>
<proteinExistence type="predicted"/>
<sequence>MLVDTLLRMVGSDPAAYVQTSDKWMSVIQYSLIYYFFPYVPYVLLVIPWVYFLVNRKKYKKQEKAFLKKTIIFSVAGFVVGLMLPYLILAIWGSLAVWLQYGGTI</sequence>
<evidence type="ECO:0000256" key="1">
    <source>
        <dbReference type="SAM" id="Phobius"/>
    </source>
</evidence>
<feature type="transmembrane region" description="Helical" evidence="1">
    <location>
        <begin position="75"/>
        <end position="99"/>
    </location>
</feature>
<dbReference type="EMBL" id="MHHS01000048">
    <property type="protein sequence ID" value="OGY35594.1"/>
    <property type="molecule type" value="Genomic_DNA"/>
</dbReference>
<keyword evidence="1" id="KW-1133">Transmembrane helix</keyword>
<reference evidence="2 3" key="1">
    <citation type="journal article" date="2016" name="Nat. Commun.">
        <title>Thousands of microbial genomes shed light on interconnected biogeochemical processes in an aquifer system.</title>
        <authorList>
            <person name="Anantharaman K."/>
            <person name="Brown C.T."/>
            <person name="Hug L.A."/>
            <person name="Sharon I."/>
            <person name="Castelle C.J."/>
            <person name="Probst A.J."/>
            <person name="Thomas B.C."/>
            <person name="Singh A."/>
            <person name="Wilkins M.J."/>
            <person name="Karaoz U."/>
            <person name="Brodie E.L."/>
            <person name="Williams K.H."/>
            <person name="Hubbard S.S."/>
            <person name="Banfield J.F."/>
        </authorList>
    </citation>
    <scope>NUCLEOTIDE SEQUENCE [LARGE SCALE GENOMIC DNA]</scope>
</reference>
<keyword evidence="1" id="KW-0472">Membrane</keyword>
<evidence type="ECO:0000313" key="3">
    <source>
        <dbReference type="Proteomes" id="UP000177941"/>
    </source>
</evidence>
<gene>
    <name evidence="2" type="ORF">A3E36_00295</name>
</gene>
<accession>A0A1G1X6I5</accession>
<protein>
    <submittedName>
        <fullName evidence="2">Uncharacterized protein</fullName>
    </submittedName>
</protein>
<keyword evidence="1" id="KW-0812">Transmembrane</keyword>
<dbReference type="Proteomes" id="UP000177941">
    <property type="component" value="Unassembled WGS sequence"/>
</dbReference>
<dbReference type="AlphaFoldDB" id="A0A1G1X6I5"/>
<name>A0A1G1X6I5_9BACT</name>
<evidence type="ECO:0000313" key="2">
    <source>
        <dbReference type="EMBL" id="OGY35594.1"/>
    </source>
</evidence>
<comment type="caution">
    <text evidence="2">The sequence shown here is derived from an EMBL/GenBank/DDBJ whole genome shotgun (WGS) entry which is preliminary data.</text>
</comment>